<dbReference type="KEGG" id="pbas:SMSP2_00741"/>
<dbReference type="OrthoDB" id="9800643at2"/>
<evidence type="ECO:0000313" key="9">
    <source>
        <dbReference type="Proteomes" id="UP000188181"/>
    </source>
</evidence>
<dbReference type="Proteomes" id="UP000188181">
    <property type="component" value="Chromosome"/>
</dbReference>
<dbReference type="PROSITE" id="PS00092">
    <property type="entry name" value="N6_MTASE"/>
    <property type="match status" value="1"/>
</dbReference>
<keyword evidence="3 5" id="KW-0949">S-adenosyl-L-methionine</keyword>
<dbReference type="HAMAP" id="MF_02126">
    <property type="entry name" value="RF_methyltr_PrmC"/>
    <property type="match status" value="1"/>
</dbReference>
<evidence type="ECO:0000256" key="5">
    <source>
        <dbReference type="HAMAP-Rule" id="MF_02126"/>
    </source>
</evidence>
<name>A0A1Q2MCF6_9BACT</name>
<dbReference type="GO" id="GO:0003676">
    <property type="term" value="F:nucleic acid binding"/>
    <property type="evidence" value="ECO:0007669"/>
    <property type="project" value="InterPro"/>
</dbReference>
<evidence type="ECO:0000256" key="2">
    <source>
        <dbReference type="ARBA" id="ARBA00022679"/>
    </source>
</evidence>
<keyword evidence="1 5" id="KW-0489">Methyltransferase</keyword>
<sequence length="283" mass="32070">MATWTTTRLLEWMEQYFTGKDVDSPRLTAEMLLSHVLNMKRIELYMHFEKPVPQDKLDTLRQMVKEVGEHKPVAYIVGYREFYSLRINVKPGCLIPRPETEMLVQHSIDLIRSKSITRVLDLCTGSGCIAAAIAHNCPEVELTASDISEKALETARENAENHSLKNITITKSDLFENIEGKFELIVSNPPYIKSSEIQRLDKNVAAHEPLEALNGGDDGLDVYRKIIKKLPDYLEKQGMVIFEIGFDQAEAVTKLLEEQAFIDVKSFKDTAGKWRMVTAVSPA</sequence>
<dbReference type="EC" id="2.1.1.297" evidence="5"/>
<dbReference type="Pfam" id="PF17827">
    <property type="entry name" value="PrmC_N"/>
    <property type="match status" value="1"/>
</dbReference>
<dbReference type="AlphaFoldDB" id="A0A1Q2MCF6"/>
<dbReference type="RefSeq" id="WP_146682662.1">
    <property type="nucleotide sequence ID" value="NZ_CP019646.1"/>
</dbReference>
<dbReference type="Gene3D" id="3.40.50.150">
    <property type="entry name" value="Vaccinia Virus protein VP39"/>
    <property type="match status" value="1"/>
</dbReference>
<feature type="binding site" evidence="5">
    <location>
        <position position="146"/>
    </location>
    <ligand>
        <name>S-adenosyl-L-methionine</name>
        <dbReference type="ChEBI" id="CHEBI:59789"/>
    </ligand>
</feature>
<gene>
    <name evidence="5 8" type="primary">prmC</name>
    <name evidence="8" type="ORF">SMSP2_00741</name>
</gene>
<dbReference type="FunFam" id="3.40.50.150:FF:000053">
    <property type="entry name" value="Release factor glutamine methyltransferase"/>
    <property type="match status" value="1"/>
</dbReference>
<evidence type="ECO:0000256" key="3">
    <source>
        <dbReference type="ARBA" id="ARBA00022691"/>
    </source>
</evidence>
<dbReference type="InterPro" id="IPR050320">
    <property type="entry name" value="N5-glutamine_MTase"/>
</dbReference>
<dbReference type="InterPro" id="IPR019874">
    <property type="entry name" value="RF_methyltr_PrmC"/>
</dbReference>
<comment type="similarity">
    <text evidence="5">Belongs to the protein N5-glutamine methyltransferase family. PrmC subfamily.</text>
</comment>
<evidence type="ECO:0000256" key="1">
    <source>
        <dbReference type="ARBA" id="ARBA00022603"/>
    </source>
</evidence>
<dbReference type="InterPro" id="IPR002052">
    <property type="entry name" value="DNA_methylase_N6_adenine_CS"/>
</dbReference>
<feature type="domain" description="Methyltransferase small" evidence="6">
    <location>
        <begin position="113"/>
        <end position="196"/>
    </location>
</feature>
<reference evidence="9" key="1">
    <citation type="submission" date="2017-02" db="EMBL/GenBank/DDBJ databases">
        <title>Comparative genomics and description of representatives of a novel lineage of planctomycetes thriving in anoxic sediments.</title>
        <authorList>
            <person name="Spring S."/>
            <person name="Bunk B."/>
            <person name="Sproer C."/>
        </authorList>
    </citation>
    <scope>NUCLEOTIDE SEQUENCE [LARGE SCALE GENOMIC DNA]</scope>
    <source>
        <strain evidence="9">SM-Chi-D1</strain>
    </source>
</reference>
<proteinExistence type="inferred from homology"/>
<evidence type="ECO:0000259" key="7">
    <source>
        <dbReference type="Pfam" id="PF17827"/>
    </source>
</evidence>
<comment type="function">
    <text evidence="5">Methylates the class 1 translation termination release factors RF1/PrfA and RF2/PrfB on the glutamine residue of the universally conserved GGQ motif.</text>
</comment>
<dbReference type="GO" id="GO:0032259">
    <property type="term" value="P:methylation"/>
    <property type="evidence" value="ECO:0007669"/>
    <property type="project" value="UniProtKB-KW"/>
</dbReference>
<keyword evidence="2 5" id="KW-0808">Transferase</keyword>
<dbReference type="STRING" id="1851148.SMSP2_00741"/>
<feature type="domain" description="Release factor glutamine methyltransferase N-terminal" evidence="7">
    <location>
        <begin position="9"/>
        <end position="78"/>
    </location>
</feature>
<feature type="binding site" evidence="5">
    <location>
        <begin position="188"/>
        <end position="191"/>
    </location>
    <ligand>
        <name>substrate</name>
    </ligand>
</feature>
<feature type="binding site" evidence="5">
    <location>
        <position position="188"/>
    </location>
    <ligand>
        <name>S-adenosyl-L-methionine</name>
        <dbReference type="ChEBI" id="CHEBI:59789"/>
    </ligand>
</feature>
<keyword evidence="9" id="KW-1185">Reference proteome</keyword>
<evidence type="ECO:0000256" key="4">
    <source>
        <dbReference type="ARBA" id="ARBA00048391"/>
    </source>
</evidence>
<evidence type="ECO:0000259" key="6">
    <source>
        <dbReference type="Pfam" id="PF05175"/>
    </source>
</evidence>
<dbReference type="SUPFAM" id="SSF53335">
    <property type="entry name" value="S-adenosyl-L-methionine-dependent methyltransferases"/>
    <property type="match status" value="1"/>
</dbReference>
<protein>
    <recommendedName>
        <fullName evidence="5">Release factor glutamine methyltransferase</fullName>
        <shortName evidence="5">RF MTase</shortName>
        <ecNumber evidence="5">2.1.1.297</ecNumber>
    </recommendedName>
    <alternativeName>
        <fullName evidence="5">N5-glutamine methyltransferase PrmC</fullName>
    </alternativeName>
    <alternativeName>
        <fullName evidence="5">Protein-(glutamine-N5) MTase PrmC</fullName>
    </alternativeName>
    <alternativeName>
        <fullName evidence="5">Protein-glutamine N-methyltransferase PrmC</fullName>
    </alternativeName>
</protein>
<dbReference type="CDD" id="cd02440">
    <property type="entry name" value="AdoMet_MTases"/>
    <property type="match status" value="1"/>
</dbReference>
<comment type="caution">
    <text evidence="5">Lacks conserved residue(s) required for the propagation of feature annotation.</text>
</comment>
<dbReference type="Pfam" id="PF05175">
    <property type="entry name" value="MTS"/>
    <property type="match status" value="1"/>
</dbReference>
<dbReference type="EMBL" id="CP019646">
    <property type="protein sequence ID" value="AQQ70393.1"/>
    <property type="molecule type" value="Genomic_DNA"/>
</dbReference>
<dbReference type="InterPro" id="IPR004556">
    <property type="entry name" value="HemK-like"/>
</dbReference>
<dbReference type="PANTHER" id="PTHR18895">
    <property type="entry name" value="HEMK METHYLTRANSFERASE"/>
    <property type="match status" value="1"/>
</dbReference>
<organism evidence="8 9">
    <name type="scientific">Limihaloglobus sulfuriphilus</name>
    <dbReference type="NCBI Taxonomy" id="1851148"/>
    <lineage>
        <taxon>Bacteria</taxon>
        <taxon>Pseudomonadati</taxon>
        <taxon>Planctomycetota</taxon>
        <taxon>Phycisphaerae</taxon>
        <taxon>Sedimentisphaerales</taxon>
        <taxon>Sedimentisphaeraceae</taxon>
        <taxon>Limihaloglobus</taxon>
    </lineage>
</organism>
<evidence type="ECO:0000313" key="8">
    <source>
        <dbReference type="EMBL" id="AQQ70393.1"/>
    </source>
</evidence>
<dbReference type="PANTHER" id="PTHR18895:SF74">
    <property type="entry name" value="MTRF1L RELEASE FACTOR GLUTAMINE METHYLTRANSFERASE"/>
    <property type="match status" value="1"/>
</dbReference>
<accession>A0A1Q2MCF6</accession>
<dbReference type="NCBIfam" id="TIGR03534">
    <property type="entry name" value="RF_mod_PrmC"/>
    <property type="match status" value="1"/>
</dbReference>
<dbReference type="InterPro" id="IPR007848">
    <property type="entry name" value="Small_mtfrase_dom"/>
</dbReference>
<dbReference type="InterPro" id="IPR029063">
    <property type="entry name" value="SAM-dependent_MTases_sf"/>
</dbReference>
<dbReference type="GO" id="GO:0102559">
    <property type="term" value="F:peptide chain release factor N(5)-glutamine methyltransferase activity"/>
    <property type="evidence" value="ECO:0007669"/>
    <property type="project" value="UniProtKB-EC"/>
</dbReference>
<dbReference type="InterPro" id="IPR040758">
    <property type="entry name" value="PrmC_N"/>
</dbReference>
<dbReference type="Gene3D" id="1.10.8.10">
    <property type="entry name" value="DNA helicase RuvA subunit, C-terminal domain"/>
    <property type="match status" value="1"/>
</dbReference>
<comment type="catalytic activity">
    <reaction evidence="4 5">
        <text>L-glutaminyl-[peptide chain release factor] + S-adenosyl-L-methionine = N(5)-methyl-L-glutaminyl-[peptide chain release factor] + S-adenosyl-L-homocysteine + H(+)</text>
        <dbReference type="Rhea" id="RHEA:42896"/>
        <dbReference type="Rhea" id="RHEA-COMP:10271"/>
        <dbReference type="Rhea" id="RHEA-COMP:10272"/>
        <dbReference type="ChEBI" id="CHEBI:15378"/>
        <dbReference type="ChEBI" id="CHEBI:30011"/>
        <dbReference type="ChEBI" id="CHEBI:57856"/>
        <dbReference type="ChEBI" id="CHEBI:59789"/>
        <dbReference type="ChEBI" id="CHEBI:61891"/>
        <dbReference type="EC" id="2.1.1.297"/>
    </reaction>
</comment>
<dbReference type="NCBIfam" id="TIGR00536">
    <property type="entry name" value="hemK_fam"/>
    <property type="match status" value="1"/>
</dbReference>